<dbReference type="SUPFAM" id="SSF48371">
    <property type="entry name" value="ARM repeat"/>
    <property type="match status" value="1"/>
</dbReference>
<dbReference type="GO" id="GO:0005730">
    <property type="term" value="C:nucleolus"/>
    <property type="evidence" value="ECO:0007669"/>
    <property type="project" value="UniProtKB-SubCell"/>
</dbReference>
<keyword evidence="1" id="KW-0690">Ribosome biogenesis</keyword>
<feature type="domain" description="SDA1 N-terminal" evidence="3">
    <location>
        <begin position="262"/>
        <end position="635"/>
    </location>
</feature>
<accession>A0A915NVP7</accession>
<feature type="region of interest" description="Disordered" evidence="2">
    <location>
        <begin position="659"/>
        <end position="697"/>
    </location>
</feature>
<comment type="similarity">
    <text evidence="1">Belongs to the SDA1 family.</text>
</comment>
<keyword evidence="1" id="KW-0539">Nucleus</keyword>
<feature type="compositionally biased region" description="Acidic residues" evidence="2">
    <location>
        <begin position="428"/>
        <end position="440"/>
    </location>
</feature>
<dbReference type="PANTHER" id="PTHR12730:SF0">
    <property type="entry name" value="PROTEIN SDA1 HOMOLOG"/>
    <property type="match status" value="1"/>
</dbReference>
<evidence type="ECO:0000256" key="1">
    <source>
        <dbReference type="RuleBase" id="RU365057"/>
    </source>
</evidence>
<comment type="subcellular location">
    <subcellularLocation>
        <location evidence="1">Nucleus</location>
        <location evidence="1">Nucleolus</location>
    </subcellularLocation>
</comment>
<feature type="compositionally biased region" description="Basic residues" evidence="2">
    <location>
        <begin position="456"/>
        <end position="466"/>
    </location>
</feature>
<organism evidence="5 6">
    <name type="scientific">Meloidogyne floridensis</name>
    <dbReference type="NCBI Taxonomy" id="298350"/>
    <lineage>
        <taxon>Eukaryota</taxon>
        <taxon>Metazoa</taxon>
        <taxon>Ecdysozoa</taxon>
        <taxon>Nematoda</taxon>
        <taxon>Chromadorea</taxon>
        <taxon>Rhabditida</taxon>
        <taxon>Tylenchina</taxon>
        <taxon>Tylenchomorpha</taxon>
        <taxon>Tylenchoidea</taxon>
        <taxon>Meloidogynidae</taxon>
        <taxon>Meloidogyninae</taxon>
        <taxon>Meloidogyne</taxon>
    </lineage>
</organism>
<evidence type="ECO:0000256" key="2">
    <source>
        <dbReference type="SAM" id="MobiDB-lite"/>
    </source>
</evidence>
<dbReference type="AlphaFoldDB" id="A0A915NVP7"/>
<feature type="compositionally biased region" description="Basic residues" evidence="2">
    <location>
        <begin position="659"/>
        <end position="673"/>
    </location>
</feature>
<dbReference type="InterPro" id="IPR016024">
    <property type="entry name" value="ARM-type_fold"/>
</dbReference>
<dbReference type="GO" id="GO:0000055">
    <property type="term" value="P:ribosomal large subunit export from nucleus"/>
    <property type="evidence" value="ECO:0007669"/>
    <property type="project" value="UniProtKB-UniRule"/>
</dbReference>
<evidence type="ECO:0000313" key="6">
    <source>
        <dbReference type="WBParaSite" id="scf7180000421313.g6648"/>
    </source>
</evidence>
<sequence length="800" mass="93667">MEYSLLKIYSRLLFPNIKLFGIFTSTRTFAAKPVVKGRGSTALPLDQEESYVEEDAEKLCKYVNVNYKNEDESPGPEIRPNSEYPSWIFKLDIEPNKELEDMDPEIDGWKYWEKWEQRRLDQLHLHNKLRTQFFWLQNSPSVDMVLAYSKFRGKFAKFHVIPNTTSVYMKKMLVEQANSSEVHQKLKQARPFLKDSEKLNGREVEKMFPDELKETQEKLQQFQQQLELIKIVPNDKNSTNLDDMIISLLKNSHKSLDKSPIFVELLINYLNGSHTSLISSNLRLQFTMALVRLTMHKRIKLDVCMDLLVKLLKYKDKALRKFIINSICLFIRSCCTRGKTGKKIKRVFSGKDSSLLKQKLFGLLLNAENEIILARVAQLVLIHAYLKQFWQDEKVANALAESVFLNKLQRIQISAMRFFLGSSKNEQGEEEESDSSEDSELDNKNKPLKELMQQHKYTKKTRKRKKQLEEAKKKIQKEKKATKRGDKLTRSQCNLEAIRSIYDPQKFADKLFGLLVGHKRNEKYVVRLLQISLCARVIGIHKLQTLGFYSYLHRYLQPKQSQVTRLLLYAAQACHEFVPADIIEQLVRVIAQNFVSDRNSEEAITVGLNTIREIYANCPDAANEGMVRDLAEYKHIHNKNVSMAAHSLIVLLRTKKPHLLHHKDRGRPPKKQKRLEEDETEENEDESEDNESMEDEDETFSSLGLSLGFLRINRNFLKKRKQTKEERMEQVRLGREDRATTYAKPKKKGAHVGRTNRELAKRKNFKMVQHKMRGKNRQRSFRDRQLSLRNYLLRQQGKKV</sequence>
<keyword evidence="5" id="KW-1185">Reference proteome</keyword>
<dbReference type="GO" id="GO:0015031">
    <property type="term" value="P:protein transport"/>
    <property type="evidence" value="ECO:0007669"/>
    <property type="project" value="UniProtKB-KW"/>
</dbReference>
<dbReference type="WBParaSite" id="scf7180000421313.g6648">
    <property type="protein sequence ID" value="scf7180000421313.g6648"/>
    <property type="gene ID" value="scf7180000421313.g6648"/>
</dbReference>
<proteinExistence type="inferred from homology"/>
<dbReference type="PANTHER" id="PTHR12730">
    <property type="entry name" value="HSDA/SDA1-RELATED"/>
    <property type="match status" value="1"/>
</dbReference>
<keyword evidence="1" id="KW-0653">Protein transport</keyword>
<feature type="compositionally biased region" description="Basic and acidic residues" evidence="2">
    <location>
        <begin position="441"/>
        <end position="453"/>
    </location>
</feature>
<dbReference type="InterPro" id="IPR012977">
    <property type="entry name" value="SDA1_N"/>
</dbReference>
<evidence type="ECO:0000313" key="5">
    <source>
        <dbReference type="Proteomes" id="UP000887560"/>
    </source>
</evidence>
<evidence type="ECO:0000259" key="4">
    <source>
        <dbReference type="Pfam" id="PF21638"/>
    </source>
</evidence>
<name>A0A915NVP7_9BILA</name>
<protein>
    <recommendedName>
        <fullName evidence="1">Protein SDA1</fullName>
    </recommendedName>
</protein>
<feature type="region of interest" description="Disordered" evidence="2">
    <location>
        <begin position="424"/>
        <end position="487"/>
    </location>
</feature>
<dbReference type="InterPro" id="IPR027312">
    <property type="entry name" value="Sda1"/>
</dbReference>
<reference evidence="6" key="1">
    <citation type="submission" date="2022-11" db="UniProtKB">
        <authorList>
            <consortium name="WormBaseParasite"/>
        </authorList>
    </citation>
    <scope>IDENTIFICATION</scope>
</reference>
<dbReference type="Pfam" id="PF08158">
    <property type="entry name" value="SDA1_HEAT"/>
    <property type="match status" value="1"/>
</dbReference>
<evidence type="ECO:0000259" key="3">
    <source>
        <dbReference type="Pfam" id="PF08158"/>
    </source>
</evidence>
<keyword evidence="1" id="KW-0813">Transport</keyword>
<dbReference type="InterPro" id="IPR048292">
    <property type="entry name" value="SDA1_C"/>
</dbReference>
<comment type="function">
    <text evidence="1">Required for 60S pre-ribosomal subunits export to the cytoplasm.</text>
</comment>
<dbReference type="Pfam" id="PF21638">
    <property type="entry name" value="SDA1_C"/>
    <property type="match status" value="1"/>
</dbReference>
<dbReference type="Proteomes" id="UP000887560">
    <property type="component" value="Unplaced"/>
</dbReference>
<feature type="compositionally biased region" description="Acidic residues" evidence="2">
    <location>
        <begin position="677"/>
        <end position="697"/>
    </location>
</feature>
<dbReference type="GO" id="GO:0042273">
    <property type="term" value="P:ribosomal large subunit biogenesis"/>
    <property type="evidence" value="ECO:0007669"/>
    <property type="project" value="UniProtKB-UniRule"/>
</dbReference>
<feature type="domain" description="SDA1 C-terminal" evidence="4">
    <location>
        <begin position="753"/>
        <end position="796"/>
    </location>
</feature>